<dbReference type="GO" id="GO:1990165">
    <property type="term" value="F:single-strand break-containing DNA binding"/>
    <property type="evidence" value="ECO:0007669"/>
    <property type="project" value="TreeGrafter"/>
</dbReference>
<evidence type="ECO:0000256" key="5">
    <source>
        <dbReference type="ARBA" id="ARBA00023242"/>
    </source>
</evidence>
<evidence type="ECO:0000256" key="4">
    <source>
        <dbReference type="ARBA" id="ARBA00023125"/>
    </source>
</evidence>
<dbReference type="GO" id="GO:0033699">
    <property type="term" value="F:DNA 5'-adenosine monophosphate hydrolase activity"/>
    <property type="evidence" value="ECO:0007669"/>
    <property type="project" value="TreeGrafter"/>
</dbReference>
<feature type="domain" description="Aprataxin C2HE/C2H2/C2HC zinc finger" evidence="8">
    <location>
        <begin position="228"/>
        <end position="280"/>
    </location>
</feature>
<dbReference type="VEuPathDB" id="FungiDB:BTJ68_07975"/>
<protein>
    <submittedName>
        <fullName evidence="9">Uncharacterized protein</fullName>
    </submittedName>
</protein>
<gene>
    <name evidence="9" type="ORF">BTJ68_07975</name>
</gene>
<keyword evidence="5" id="KW-0539">Nucleus</keyword>
<dbReference type="Proteomes" id="UP000194280">
    <property type="component" value="Unassembled WGS sequence"/>
</dbReference>
<comment type="subcellular location">
    <subcellularLocation>
        <location evidence="1">Nucleus</location>
    </subcellularLocation>
</comment>
<dbReference type="GO" id="GO:0046872">
    <property type="term" value="F:metal ion binding"/>
    <property type="evidence" value="ECO:0007669"/>
    <property type="project" value="UniProtKB-KW"/>
</dbReference>
<feature type="region of interest" description="Disordered" evidence="6">
    <location>
        <begin position="21"/>
        <end position="61"/>
    </location>
</feature>
<dbReference type="EMBL" id="MUNK01000095">
    <property type="protein sequence ID" value="OTA32372.1"/>
    <property type="molecule type" value="Genomic_DNA"/>
</dbReference>
<keyword evidence="10" id="KW-1185">Reference proteome</keyword>
<dbReference type="InterPro" id="IPR036265">
    <property type="entry name" value="HIT-like_sf"/>
</dbReference>
<evidence type="ECO:0000313" key="10">
    <source>
        <dbReference type="Proteomes" id="UP000194280"/>
    </source>
</evidence>
<dbReference type="GO" id="GO:0003725">
    <property type="term" value="F:double-stranded RNA binding"/>
    <property type="evidence" value="ECO:0007669"/>
    <property type="project" value="TreeGrafter"/>
</dbReference>
<proteinExistence type="predicted"/>
<dbReference type="SUPFAM" id="SSF54197">
    <property type="entry name" value="HIT-like"/>
    <property type="match status" value="1"/>
</dbReference>
<evidence type="ECO:0000256" key="2">
    <source>
        <dbReference type="ARBA" id="ARBA00022723"/>
    </source>
</evidence>
<accession>A0A1Z5T8L8</accession>
<dbReference type="FunCoup" id="A0A1Z5T8L8">
    <property type="interactions" value="90"/>
</dbReference>
<feature type="compositionally biased region" description="Polar residues" evidence="6">
    <location>
        <begin position="24"/>
        <end position="33"/>
    </location>
</feature>
<dbReference type="GO" id="GO:0030983">
    <property type="term" value="F:mismatched DNA binding"/>
    <property type="evidence" value="ECO:0007669"/>
    <property type="project" value="TreeGrafter"/>
</dbReference>
<keyword evidence="3" id="KW-0862">Zinc</keyword>
<organism evidence="9 10">
    <name type="scientific">Hortaea werneckii EXF-2000</name>
    <dbReference type="NCBI Taxonomy" id="1157616"/>
    <lineage>
        <taxon>Eukaryota</taxon>
        <taxon>Fungi</taxon>
        <taxon>Dikarya</taxon>
        <taxon>Ascomycota</taxon>
        <taxon>Pezizomycotina</taxon>
        <taxon>Dothideomycetes</taxon>
        <taxon>Dothideomycetidae</taxon>
        <taxon>Mycosphaerellales</taxon>
        <taxon>Teratosphaeriaceae</taxon>
        <taxon>Hortaea</taxon>
    </lineage>
</organism>
<dbReference type="InterPro" id="IPR011146">
    <property type="entry name" value="HIT-like"/>
</dbReference>
<dbReference type="InterPro" id="IPR032566">
    <property type="entry name" value="Znf-C2HE"/>
</dbReference>
<evidence type="ECO:0000256" key="6">
    <source>
        <dbReference type="SAM" id="MobiDB-lite"/>
    </source>
</evidence>
<dbReference type="PANTHER" id="PTHR12486:SF4">
    <property type="entry name" value="APRATAXIN"/>
    <property type="match status" value="1"/>
</dbReference>
<sequence>MAGLASADDFDEVLSQDVAATAVPGQQSTQQFPPSARPNAFTELMSKKPTKPKPSPDRTDHQTAKTVFAGRDGLAAYTVDPASFPASRVVYYNDKFVVINDLFPKASVHLLLLPRDTRKNILRPQNAFDDVTFLEECGQEEKRVRAIVAKELSRRFGKYSASERPRREAEESDLPIPEDQLPPSRDWDKDIISGIHANPSMTHLHIHVLSKDMVSECMKKRNHYLSFTTDFLVPLSAFPLAPDDHRRAYTHFPEDMLCWRCGRNFENKMARLKEHLEEEREAWIRE</sequence>
<evidence type="ECO:0000313" key="9">
    <source>
        <dbReference type="EMBL" id="OTA32372.1"/>
    </source>
</evidence>
<dbReference type="Gene3D" id="3.30.428.10">
    <property type="entry name" value="HIT-like"/>
    <property type="match status" value="1"/>
</dbReference>
<dbReference type="Pfam" id="PF01230">
    <property type="entry name" value="HIT"/>
    <property type="match status" value="1"/>
</dbReference>
<dbReference type="STRING" id="1157616.A0A1Z5T8L8"/>
<dbReference type="GO" id="GO:0000012">
    <property type="term" value="P:single strand break repair"/>
    <property type="evidence" value="ECO:0007669"/>
    <property type="project" value="TreeGrafter"/>
</dbReference>
<name>A0A1Z5T8L8_HORWE</name>
<feature type="domain" description="HIT" evidence="7">
    <location>
        <begin position="87"/>
        <end position="212"/>
    </location>
</feature>
<dbReference type="GO" id="GO:0003697">
    <property type="term" value="F:single-stranded DNA binding"/>
    <property type="evidence" value="ECO:0007669"/>
    <property type="project" value="TreeGrafter"/>
</dbReference>
<dbReference type="AlphaFoldDB" id="A0A1Z5T8L8"/>
<evidence type="ECO:0000259" key="7">
    <source>
        <dbReference type="Pfam" id="PF01230"/>
    </source>
</evidence>
<keyword evidence="4" id="KW-0238">DNA-binding</keyword>
<dbReference type="InParanoid" id="A0A1Z5T8L8"/>
<evidence type="ECO:0000256" key="1">
    <source>
        <dbReference type="ARBA" id="ARBA00004123"/>
    </source>
</evidence>
<reference evidence="9 10" key="1">
    <citation type="submission" date="2017-01" db="EMBL/GenBank/DDBJ databases">
        <title>The recent genome duplication of the halophilic yeast Hortaea werneckii: insights from long-read sequencing.</title>
        <authorList>
            <person name="Sinha S."/>
            <person name="Flibotte S."/>
            <person name="Neira M."/>
            <person name="Lenassi M."/>
            <person name="Gostincar C."/>
            <person name="Stajich J.E."/>
            <person name="Nislow C.E."/>
        </authorList>
    </citation>
    <scope>NUCLEOTIDE SEQUENCE [LARGE SCALE GENOMIC DNA]</scope>
    <source>
        <strain evidence="9 10">EXF-2000</strain>
    </source>
</reference>
<comment type="caution">
    <text evidence="9">The sequence shown here is derived from an EMBL/GenBank/DDBJ whole genome shotgun (WGS) entry which is preliminary data.</text>
</comment>
<dbReference type="PANTHER" id="PTHR12486">
    <property type="entry name" value="APRATAXIN-RELATED"/>
    <property type="match status" value="1"/>
</dbReference>
<evidence type="ECO:0000256" key="3">
    <source>
        <dbReference type="ARBA" id="ARBA00022833"/>
    </source>
</evidence>
<dbReference type="OrthoDB" id="3512845at2759"/>
<feature type="region of interest" description="Disordered" evidence="6">
    <location>
        <begin position="159"/>
        <end position="180"/>
    </location>
</feature>
<keyword evidence="2" id="KW-0479">Metal-binding</keyword>
<dbReference type="Pfam" id="PF16278">
    <property type="entry name" value="zf-C2HE"/>
    <property type="match status" value="1"/>
</dbReference>
<evidence type="ECO:0000259" key="8">
    <source>
        <dbReference type="Pfam" id="PF16278"/>
    </source>
</evidence>
<dbReference type="GO" id="GO:0005634">
    <property type="term" value="C:nucleus"/>
    <property type="evidence" value="ECO:0007669"/>
    <property type="project" value="UniProtKB-SubCell"/>
</dbReference>